<dbReference type="PROSITE" id="PS00216">
    <property type="entry name" value="SUGAR_TRANSPORT_1"/>
    <property type="match status" value="1"/>
</dbReference>
<dbReference type="InterPro" id="IPR005829">
    <property type="entry name" value="Sugar_transporter_CS"/>
</dbReference>
<dbReference type="Proteomes" id="UP000269276">
    <property type="component" value="Unassembled WGS sequence"/>
</dbReference>
<dbReference type="NCBIfam" id="TIGR00879">
    <property type="entry name" value="SP"/>
    <property type="match status" value="1"/>
</dbReference>
<evidence type="ECO:0000256" key="3">
    <source>
        <dbReference type="ARBA" id="ARBA00022448"/>
    </source>
</evidence>
<reference evidence="12 13" key="1">
    <citation type="journal article" date="2018" name="BMC Genomics">
        <title>Genomic evidence for intraspecific hybridization in a clonal and extremely halotolerant yeast.</title>
        <authorList>
            <person name="Gostincar C."/>
            <person name="Stajich J.E."/>
            <person name="Zupancic J."/>
            <person name="Zalar P."/>
            <person name="Gunde-Cimerman N."/>
        </authorList>
    </citation>
    <scope>NUCLEOTIDE SEQUENCE [LARGE SCALE GENOMIC DNA]</scope>
    <source>
        <strain evidence="12 13">EXF-2682</strain>
    </source>
</reference>
<dbReference type="OrthoDB" id="508119at2759"/>
<feature type="transmembrane region" description="Helical" evidence="10">
    <location>
        <begin position="68"/>
        <end position="88"/>
    </location>
</feature>
<dbReference type="AlphaFoldDB" id="A0A3M7E8Z7"/>
<dbReference type="PROSITE" id="PS00217">
    <property type="entry name" value="SUGAR_TRANSPORT_2"/>
    <property type="match status" value="1"/>
</dbReference>
<keyword evidence="7 10" id="KW-0472">Membrane</keyword>
<dbReference type="InterPro" id="IPR020846">
    <property type="entry name" value="MFS_dom"/>
</dbReference>
<feature type="transmembrane region" description="Helical" evidence="10">
    <location>
        <begin position="21"/>
        <end position="48"/>
    </location>
</feature>
<feature type="transmembrane region" description="Helical" evidence="10">
    <location>
        <begin position="193"/>
        <end position="214"/>
    </location>
</feature>
<dbReference type="PRINTS" id="PR00171">
    <property type="entry name" value="SUGRTRNSPORT"/>
</dbReference>
<name>A0A3M7E8Z7_HORWE</name>
<gene>
    <name evidence="12" type="ORF">D0863_04098</name>
</gene>
<evidence type="ECO:0000313" key="13">
    <source>
        <dbReference type="Proteomes" id="UP000269276"/>
    </source>
</evidence>
<dbReference type="SUPFAM" id="SSF103473">
    <property type="entry name" value="MFS general substrate transporter"/>
    <property type="match status" value="1"/>
</dbReference>
<protein>
    <recommendedName>
        <fullName evidence="8">Quinate transporter</fullName>
    </recommendedName>
</protein>
<feature type="transmembrane region" description="Helical" evidence="10">
    <location>
        <begin position="324"/>
        <end position="346"/>
    </location>
</feature>
<evidence type="ECO:0000259" key="11">
    <source>
        <dbReference type="PROSITE" id="PS50850"/>
    </source>
</evidence>
<proteinExistence type="inferred from homology"/>
<keyword evidence="5" id="KW-0672">Quinate metabolism</keyword>
<dbReference type="VEuPathDB" id="FungiDB:BTJ68_03249"/>
<feature type="transmembrane region" description="Helical" evidence="10">
    <location>
        <begin position="100"/>
        <end position="119"/>
    </location>
</feature>
<dbReference type="InterPro" id="IPR003663">
    <property type="entry name" value="Sugar/inositol_transpt"/>
</dbReference>
<dbReference type="GO" id="GO:0016020">
    <property type="term" value="C:membrane"/>
    <property type="evidence" value="ECO:0007669"/>
    <property type="project" value="UniProtKB-SubCell"/>
</dbReference>
<dbReference type="InterPro" id="IPR050360">
    <property type="entry name" value="MFS_Sugar_Transporters"/>
</dbReference>
<evidence type="ECO:0000256" key="10">
    <source>
        <dbReference type="SAM" id="Phobius"/>
    </source>
</evidence>
<dbReference type="FunFam" id="1.20.1250.20:FF:000026">
    <property type="entry name" value="MFS quinate transporter QutD"/>
    <property type="match status" value="1"/>
</dbReference>
<dbReference type="InterPro" id="IPR005828">
    <property type="entry name" value="MFS_sugar_transport-like"/>
</dbReference>
<evidence type="ECO:0000256" key="5">
    <source>
        <dbReference type="ARBA" id="ARBA00022911"/>
    </source>
</evidence>
<feature type="transmembrane region" description="Helical" evidence="10">
    <location>
        <begin position="353"/>
        <end position="373"/>
    </location>
</feature>
<evidence type="ECO:0000256" key="6">
    <source>
        <dbReference type="ARBA" id="ARBA00022989"/>
    </source>
</evidence>
<evidence type="ECO:0000256" key="1">
    <source>
        <dbReference type="ARBA" id="ARBA00004141"/>
    </source>
</evidence>
<evidence type="ECO:0000256" key="2">
    <source>
        <dbReference type="ARBA" id="ARBA00010992"/>
    </source>
</evidence>
<evidence type="ECO:0000256" key="8">
    <source>
        <dbReference type="ARBA" id="ARBA00043213"/>
    </source>
</evidence>
<keyword evidence="4 10" id="KW-0812">Transmembrane</keyword>
<evidence type="ECO:0000256" key="7">
    <source>
        <dbReference type="ARBA" id="ARBA00023136"/>
    </source>
</evidence>
<dbReference type="EMBL" id="QWIP01000105">
    <property type="protein sequence ID" value="RMY73068.1"/>
    <property type="molecule type" value="Genomic_DNA"/>
</dbReference>
<comment type="subcellular location">
    <subcellularLocation>
        <location evidence="1">Membrane</location>
        <topology evidence="1">Multi-pass membrane protein</topology>
    </subcellularLocation>
</comment>
<feature type="transmembrane region" description="Helical" evidence="10">
    <location>
        <begin position="385"/>
        <end position="404"/>
    </location>
</feature>
<dbReference type="PROSITE" id="PS50850">
    <property type="entry name" value="MFS"/>
    <property type="match status" value="1"/>
</dbReference>
<feature type="transmembrane region" description="Helical" evidence="10">
    <location>
        <begin position="125"/>
        <end position="148"/>
    </location>
</feature>
<feature type="domain" description="Major facilitator superfamily (MFS) profile" evidence="11">
    <location>
        <begin position="24"/>
        <end position="479"/>
    </location>
</feature>
<sequence>MGLLTLVEDRPTPSAVYNWRVYACACVASFASCMIGYDSAFFGTTIALESFEQEFRFDEMSESHLNFIKANIVSIYQAGAFFGALFAYASAYWLGRKFSLILWSLLFILGAGMMLGANGDRGLDLIYAGRVIAGIGVGATSNVVPIYISELSPPAVRGRLVGIYELGWQVGGLIGFWINYGLTENMEPSHKQWIIPFAVQLVPGGLLFIGAFWLRESPRWLVSKNRRDQAIKNLCWIRNLPEDEIYIVEEVAFIDAAIEEQNAAIGVGFWKPFKAVGQNKKVQWRFVLGCMLFLFQNGSGINAINYYSPTVFKSIGISGGNTAFLTTGIFGVVKTVLTFVWLFILIDRLGRRNLLMIGAGGGSICMWIIGGYINANPTDTTAGSSSLSSGGIAAIFFFYLWTAFYTPSWNDNEMFDQQVRSLGQASAAASNWFWNFIIARFTPQMFANMGPSGCGVYYFFASMMILSIIWVYFVMPETKGIPLESMNRLFEIMPARKAHRTVHAEDEAREADFRHDAEGAGLSISKEKFDHVEKTTEQA</sequence>
<feature type="transmembrane region" description="Helical" evidence="10">
    <location>
        <begin position="284"/>
        <end position="304"/>
    </location>
</feature>
<keyword evidence="3 9" id="KW-0813">Transport</keyword>
<organism evidence="12 13">
    <name type="scientific">Hortaea werneckii</name>
    <name type="common">Black yeast</name>
    <name type="synonym">Cladosporium werneckii</name>
    <dbReference type="NCBI Taxonomy" id="91943"/>
    <lineage>
        <taxon>Eukaryota</taxon>
        <taxon>Fungi</taxon>
        <taxon>Dikarya</taxon>
        <taxon>Ascomycota</taxon>
        <taxon>Pezizomycotina</taxon>
        <taxon>Dothideomycetes</taxon>
        <taxon>Dothideomycetidae</taxon>
        <taxon>Mycosphaerellales</taxon>
        <taxon>Teratosphaeriaceae</taxon>
        <taxon>Hortaea</taxon>
    </lineage>
</organism>
<dbReference type="Gene3D" id="1.20.1250.20">
    <property type="entry name" value="MFS general substrate transporter like domains"/>
    <property type="match status" value="1"/>
</dbReference>
<evidence type="ECO:0000256" key="9">
    <source>
        <dbReference type="RuleBase" id="RU003346"/>
    </source>
</evidence>
<comment type="caution">
    <text evidence="12">The sequence shown here is derived from an EMBL/GenBank/DDBJ whole genome shotgun (WGS) entry which is preliminary data.</text>
</comment>
<accession>A0A3M7E8Z7</accession>
<dbReference type="Pfam" id="PF00083">
    <property type="entry name" value="Sugar_tr"/>
    <property type="match status" value="1"/>
</dbReference>
<evidence type="ECO:0000256" key="4">
    <source>
        <dbReference type="ARBA" id="ARBA00022692"/>
    </source>
</evidence>
<feature type="transmembrane region" description="Helical" evidence="10">
    <location>
        <begin position="160"/>
        <end position="181"/>
    </location>
</feature>
<comment type="similarity">
    <text evidence="2 9">Belongs to the major facilitator superfamily. Sugar transporter (TC 2.A.1.1) family.</text>
</comment>
<dbReference type="PANTHER" id="PTHR48022:SF34">
    <property type="entry name" value="MAJOR FACILITATOR SUPERFAMILY (MFS) PROFILE DOMAIN-CONTAINING PROTEIN-RELATED"/>
    <property type="match status" value="1"/>
</dbReference>
<dbReference type="InterPro" id="IPR036259">
    <property type="entry name" value="MFS_trans_sf"/>
</dbReference>
<dbReference type="GO" id="GO:0005351">
    <property type="term" value="F:carbohydrate:proton symporter activity"/>
    <property type="evidence" value="ECO:0007669"/>
    <property type="project" value="TreeGrafter"/>
</dbReference>
<keyword evidence="6 10" id="KW-1133">Transmembrane helix</keyword>
<dbReference type="PANTHER" id="PTHR48022">
    <property type="entry name" value="PLASTIDIC GLUCOSE TRANSPORTER 4"/>
    <property type="match status" value="1"/>
</dbReference>
<feature type="transmembrane region" description="Helical" evidence="10">
    <location>
        <begin position="455"/>
        <end position="475"/>
    </location>
</feature>
<evidence type="ECO:0000313" key="12">
    <source>
        <dbReference type="EMBL" id="RMY73068.1"/>
    </source>
</evidence>